<feature type="domain" description="Tyrosine-protein phosphatase" evidence="3">
    <location>
        <begin position="201"/>
        <end position="459"/>
    </location>
</feature>
<evidence type="ECO:0000259" key="3">
    <source>
        <dbReference type="PROSITE" id="PS50055"/>
    </source>
</evidence>
<dbReference type="GO" id="GO:0004725">
    <property type="term" value="F:protein tyrosine phosphatase activity"/>
    <property type="evidence" value="ECO:0007669"/>
    <property type="project" value="InterPro"/>
</dbReference>
<protein>
    <recommendedName>
        <fullName evidence="7">Tyrosine-protein phosphatase domain-containing protein</fullName>
    </recommendedName>
</protein>
<dbReference type="InterPro" id="IPR000387">
    <property type="entry name" value="Tyr_Pase_dom"/>
</dbReference>
<evidence type="ECO:0000313" key="5">
    <source>
        <dbReference type="EMBL" id="CAB3405585.1"/>
    </source>
</evidence>
<dbReference type="Pfam" id="PF00102">
    <property type="entry name" value="Y_phosphatase"/>
    <property type="match status" value="1"/>
</dbReference>
<dbReference type="PROSITE" id="PS00383">
    <property type="entry name" value="TYR_PHOSPHATASE_1"/>
    <property type="match status" value="1"/>
</dbReference>
<dbReference type="SUPFAM" id="SSF52799">
    <property type="entry name" value="(Phosphotyrosine protein) phosphatases II"/>
    <property type="match status" value="1"/>
</dbReference>
<keyword evidence="2" id="KW-1133">Transmembrane helix</keyword>
<feature type="compositionally biased region" description="Low complexity" evidence="1">
    <location>
        <begin position="83"/>
        <end position="93"/>
    </location>
</feature>
<keyword evidence="2" id="KW-0812">Transmembrane</keyword>
<accession>A0A8S1EZP1</accession>
<feature type="compositionally biased region" description="Basic and acidic residues" evidence="1">
    <location>
        <begin position="51"/>
        <end position="61"/>
    </location>
</feature>
<evidence type="ECO:0000313" key="6">
    <source>
        <dbReference type="Proteomes" id="UP000494206"/>
    </source>
</evidence>
<dbReference type="Proteomes" id="UP000494206">
    <property type="component" value="Unassembled WGS sequence"/>
</dbReference>
<proteinExistence type="predicted"/>
<dbReference type="FunFam" id="3.90.190.10:FF:000114">
    <property type="entry name" value="Tyrosine-protein phosphatase"/>
    <property type="match status" value="1"/>
</dbReference>
<gene>
    <name evidence="5" type="ORF">CBOVIS_LOCUS7764</name>
</gene>
<feature type="compositionally biased region" description="Basic and acidic residues" evidence="1">
    <location>
        <begin position="162"/>
        <end position="177"/>
    </location>
</feature>
<dbReference type="SMART" id="SM00404">
    <property type="entry name" value="PTPc_motif"/>
    <property type="match status" value="1"/>
</dbReference>
<dbReference type="SMART" id="SM00194">
    <property type="entry name" value="PTPc"/>
    <property type="match status" value="1"/>
</dbReference>
<dbReference type="InterPro" id="IPR000242">
    <property type="entry name" value="PTP_cat"/>
</dbReference>
<reference evidence="5 6" key="1">
    <citation type="submission" date="2020-04" db="EMBL/GenBank/DDBJ databases">
        <authorList>
            <person name="Laetsch R D."/>
            <person name="Stevens L."/>
            <person name="Kumar S."/>
            <person name="Blaxter L. M."/>
        </authorList>
    </citation>
    <scope>NUCLEOTIDE SEQUENCE [LARGE SCALE GENOMIC DNA]</scope>
</reference>
<dbReference type="AlphaFoldDB" id="A0A8S1EZP1"/>
<dbReference type="CDD" id="cd00047">
    <property type="entry name" value="PTPc"/>
    <property type="match status" value="1"/>
</dbReference>
<evidence type="ECO:0008006" key="7">
    <source>
        <dbReference type="Google" id="ProtNLM"/>
    </source>
</evidence>
<dbReference type="EMBL" id="CADEPM010000004">
    <property type="protein sequence ID" value="CAB3405585.1"/>
    <property type="molecule type" value="Genomic_DNA"/>
</dbReference>
<name>A0A8S1EZP1_9PELO</name>
<feature type="compositionally biased region" description="Basic residues" evidence="1">
    <location>
        <begin position="1"/>
        <end position="10"/>
    </location>
</feature>
<sequence length="744" mass="85747">MERTRNKKPSKVKEKQSSPQYQKKVLQHNANKKSNNYYKTEDSDSLSSVENARKVAPENARRSSPAKNFLHIPKIEPPMFKASPCSPSTTSSSGQHPMANVPPKMEIDTTQASHSKMASKIKPAVDLYGLDAESDIETEPGCTIMKQRGKKRLKTKSPSVESQDRSSSEKESKSLVENEELREKYTFTFKELARQSEQTNLDEQREEYTGLPLDPVDRDCTAFLHAANKKKNRYENIRCLDKSRVRLTFMSKNEPGSDYIHANYVTSRYLKHRYILTQGPKKFTIVDFWRMIWQEKTTEIVMLCNFVEHNREKCSEYFPRNHSTSMKFDKLCLSFEDSTTDKSVVTTKLRLEYNGEKRIITHFQWVEWPDYQVPGSSETMLRLLRKIRGKKMPPVIHCAAGVGRSGTLMAIEIALMAINNFHLVPDFKQIVTSLRMNGRCGAVQTLQQYMLIRKVVLDFGAAHRCDRGCPTTLGIRKSGENEFGDDVSIRERSKKTNLGIIVFKICLGLFFIGFATGCIIYSVLTSDEYVHPNNGDSMYFPYDLSQYCDEGTLTWTNRTGTRNDYNKISVGISWLQDASRKRLFHRIGLEPNDKDWINSFYVFINHSFILDKTGCRRDPTGYDQFLANLGFEQIRKDRTEAFKIKDSFVKVNYYEGEPPLDVKIEGRHPAIIRAYSSIENTFDYGWEYIFASNDGSTGLFRKEYWLAGMKPGSVDYSVFENIPDICYQSQDFLDTNRVEDHKFD</sequence>
<evidence type="ECO:0000256" key="1">
    <source>
        <dbReference type="SAM" id="MobiDB-lite"/>
    </source>
</evidence>
<evidence type="ECO:0000256" key="2">
    <source>
        <dbReference type="SAM" id="Phobius"/>
    </source>
</evidence>
<comment type="caution">
    <text evidence="5">The sequence shown here is derived from an EMBL/GenBank/DDBJ whole genome shotgun (WGS) entry which is preliminary data.</text>
</comment>
<feature type="region of interest" description="Disordered" evidence="1">
    <location>
        <begin position="139"/>
        <end position="177"/>
    </location>
</feature>
<evidence type="ECO:0000259" key="4">
    <source>
        <dbReference type="PROSITE" id="PS50056"/>
    </source>
</evidence>
<dbReference type="InterPro" id="IPR029021">
    <property type="entry name" value="Prot-tyrosine_phosphatase-like"/>
</dbReference>
<organism evidence="5 6">
    <name type="scientific">Caenorhabditis bovis</name>
    <dbReference type="NCBI Taxonomy" id="2654633"/>
    <lineage>
        <taxon>Eukaryota</taxon>
        <taxon>Metazoa</taxon>
        <taxon>Ecdysozoa</taxon>
        <taxon>Nematoda</taxon>
        <taxon>Chromadorea</taxon>
        <taxon>Rhabditida</taxon>
        <taxon>Rhabditina</taxon>
        <taxon>Rhabditomorpha</taxon>
        <taxon>Rhabditoidea</taxon>
        <taxon>Rhabditidae</taxon>
        <taxon>Peloderinae</taxon>
        <taxon>Caenorhabditis</taxon>
    </lineage>
</organism>
<dbReference type="InterPro" id="IPR016130">
    <property type="entry name" value="Tyr_Pase_AS"/>
</dbReference>
<feature type="compositionally biased region" description="Polar residues" evidence="1">
    <location>
        <begin position="28"/>
        <end position="38"/>
    </location>
</feature>
<feature type="transmembrane region" description="Helical" evidence="2">
    <location>
        <begin position="498"/>
        <end position="524"/>
    </location>
</feature>
<feature type="domain" description="Tyrosine specific protein phosphatases" evidence="4">
    <location>
        <begin position="378"/>
        <end position="450"/>
    </location>
</feature>
<dbReference type="InterPro" id="IPR052782">
    <property type="entry name" value="Oocyte-zygote_transition_reg"/>
</dbReference>
<dbReference type="PROSITE" id="PS50056">
    <property type="entry name" value="TYR_PHOSPHATASE_2"/>
    <property type="match status" value="1"/>
</dbReference>
<keyword evidence="2" id="KW-0472">Membrane</keyword>
<dbReference type="InterPro" id="IPR003595">
    <property type="entry name" value="Tyr_Pase_cat"/>
</dbReference>
<dbReference type="PROSITE" id="PS50055">
    <property type="entry name" value="TYR_PHOSPHATASE_PTP"/>
    <property type="match status" value="1"/>
</dbReference>
<dbReference type="Gene3D" id="3.90.190.10">
    <property type="entry name" value="Protein tyrosine phosphatase superfamily"/>
    <property type="match status" value="1"/>
</dbReference>
<feature type="region of interest" description="Disordered" evidence="1">
    <location>
        <begin position="1"/>
        <end position="103"/>
    </location>
</feature>
<keyword evidence="6" id="KW-1185">Reference proteome</keyword>
<dbReference type="OrthoDB" id="5868009at2759"/>
<dbReference type="PANTHER" id="PTHR46163">
    <property type="entry name" value="TYROSINE-PROTEIN PHOSPHATASE-RELATED"/>
    <property type="match status" value="1"/>
</dbReference>
<dbReference type="PRINTS" id="PR00700">
    <property type="entry name" value="PRTYPHPHTASE"/>
</dbReference>